<feature type="compositionally biased region" description="Pro residues" evidence="1">
    <location>
        <begin position="447"/>
        <end position="486"/>
    </location>
</feature>
<feature type="compositionally biased region" description="Pro residues" evidence="1">
    <location>
        <begin position="238"/>
        <end position="253"/>
    </location>
</feature>
<feature type="region of interest" description="Disordered" evidence="1">
    <location>
        <begin position="236"/>
        <end position="255"/>
    </location>
</feature>
<feature type="compositionally biased region" description="Low complexity" evidence="1">
    <location>
        <begin position="436"/>
        <end position="446"/>
    </location>
</feature>
<comment type="caution">
    <text evidence="2">The sequence shown here is derived from an EMBL/GenBank/DDBJ whole genome shotgun (WGS) entry which is preliminary data.</text>
</comment>
<dbReference type="Proteomes" id="UP001281761">
    <property type="component" value="Unassembled WGS sequence"/>
</dbReference>
<name>A0ABQ9Y1J5_9EUKA</name>
<feature type="compositionally biased region" description="Pro residues" evidence="1">
    <location>
        <begin position="372"/>
        <end position="387"/>
    </location>
</feature>
<evidence type="ECO:0000313" key="3">
    <source>
        <dbReference type="Proteomes" id="UP001281761"/>
    </source>
</evidence>
<feature type="compositionally biased region" description="Pro residues" evidence="1">
    <location>
        <begin position="276"/>
        <end position="300"/>
    </location>
</feature>
<evidence type="ECO:0000256" key="1">
    <source>
        <dbReference type="SAM" id="MobiDB-lite"/>
    </source>
</evidence>
<protein>
    <submittedName>
        <fullName evidence="2">Uncharacterized protein</fullName>
    </submittedName>
</protein>
<accession>A0ABQ9Y1J5</accession>
<keyword evidence="3" id="KW-1185">Reference proteome</keyword>
<evidence type="ECO:0000313" key="2">
    <source>
        <dbReference type="EMBL" id="KAK2957602.1"/>
    </source>
</evidence>
<feature type="compositionally biased region" description="Low complexity" evidence="1">
    <location>
        <begin position="388"/>
        <end position="399"/>
    </location>
</feature>
<organism evidence="2 3">
    <name type="scientific">Blattamonas nauphoetae</name>
    <dbReference type="NCBI Taxonomy" id="2049346"/>
    <lineage>
        <taxon>Eukaryota</taxon>
        <taxon>Metamonada</taxon>
        <taxon>Preaxostyla</taxon>
        <taxon>Oxymonadida</taxon>
        <taxon>Blattamonas</taxon>
    </lineage>
</organism>
<reference evidence="2 3" key="1">
    <citation type="journal article" date="2022" name="bioRxiv">
        <title>Genomics of Preaxostyla Flagellates Illuminates Evolutionary Transitions and the Path Towards Mitochondrial Loss.</title>
        <authorList>
            <person name="Novak L.V.F."/>
            <person name="Treitli S.C."/>
            <person name="Pyrih J."/>
            <person name="Halakuc P."/>
            <person name="Pipaliya S.V."/>
            <person name="Vacek V."/>
            <person name="Brzon O."/>
            <person name="Soukal P."/>
            <person name="Eme L."/>
            <person name="Dacks J.B."/>
            <person name="Karnkowska A."/>
            <person name="Elias M."/>
            <person name="Hampl V."/>
        </authorList>
    </citation>
    <scope>NUCLEOTIDE SEQUENCE [LARGE SCALE GENOMIC DNA]</scope>
    <source>
        <strain evidence="2">NAU3</strain>
        <tissue evidence="2">Gut</tissue>
    </source>
</reference>
<sequence length="521" mass="56249">MDCSPFLNWDDEDHESESEKVVVFQSLVATVKFQPELDDALEEKAAITTAAIEMLRSLILFCSVKSRLALVKADLIHRLIITLNTLSLSFDERADIHINIMDVIWNSLWLATPPGLEHLAFEDENEQQAVHDTILKQVVIPSEKHEPVNFSNFSFAGTVGILSRQSRSIVATLSFSFAATLALHNSLHCNALIDADNSEGLEDFVAELMAVLDPSSVTTFRPTPLCLSLTNHTLPLPSASPSPPTPSHSPLPLPHHQHPPTLLFLSLTSHTLPLPSFSPSPPTPSHSPLPLPHHPHPPTPLSLSLTTHTLPLFLSLTNHTLPLPSASPSPPTPSHSLCLSLTTHHPPSFSSPLTPPTPLCLSLTTHTLPLPSFSPSPPTPSHSPLPLPHHLSSHSSLPLPHQPHPPTPHCLSLTTFRPTPLCLSLTTNTLPLPSASSLTTHTLPLPSASPSPHTPSHSPLPLPSPHTPSHSPLPLPSPPTPSHSPLPLPSPHSVLCVLVVVRSKHKQCSPQQSSFAFLRFV</sequence>
<feature type="region of interest" description="Disordered" evidence="1">
    <location>
        <begin position="371"/>
        <end position="411"/>
    </location>
</feature>
<dbReference type="EMBL" id="JARBJD010000045">
    <property type="protein sequence ID" value="KAK2957602.1"/>
    <property type="molecule type" value="Genomic_DNA"/>
</dbReference>
<feature type="region of interest" description="Disordered" evidence="1">
    <location>
        <begin position="436"/>
        <end position="486"/>
    </location>
</feature>
<gene>
    <name evidence="2" type="ORF">BLNAU_7501</name>
</gene>
<proteinExistence type="predicted"/>
<feature type="region of interest" description="Disordered" evidence="1">
    <location>
        <begin position="275"/>
        <end position="303"/>
    </location>
</feature>